<keyword evidence="2" id="KW-1185">Reference proteome</keyword>
<feature type="compositionally biased region" description="Basic and acidic residues" evidence="1">
    <location>
        <begin position="57"/>
        <end position="68"/>
    </location>
</feature>
<dbReference type="KEGG" id="xla:108704066"/>
<accession>A0A8J1KIH4</accession>
<dbReference type="Pfam" id="PF06730">
    <property type="entry name" value="FAM92"/>
    <property type="match status" value="1"/>
</dbReference>
<dbReference type="Proteomes" id="UP000186698">
    <property type="component" value="Chromosome 4S"/>
</dbReference>
<evidence type="ECO:0000256" key="1">
    <source>
        <dbReference type="SAM" id="MobiDB-lite"/>
    </source>
</evidence>
<evidence type="ECO:0000313" key="3">
    <source>
        <dbReference type="RefSeq" id="XP_041417131.1"/>
    </source>
</evidence>
<reference evidence="3" key="1">
    <citation type="submission" date="2025-08" db="UniProtKB">
        <authorList>
            <consortium name="RefSeq"/>
        </authorList>
    </citation>
    <scope>IDENTIFICATION</scope>
    <source>
        <strain evidence="3">J_2021</strain>
        <tissue evidence="3">Erythrocytes</tissue>
    </source>
</reference>
<evidence type="ECO:0000313" key="2">
    <source>
        <dbReference type="Proteomes" id="UP000186698"/>
    </source>
</evidence>
<dbReference type="RefSeq" id="XP_041417131.1">
    <property type="nucleotide sequence ID" value="XM_041561197.1"/>
</dbReference>
<feature type="region of interest" description="Disordered" evidence="1">
    <location>
        <begin position="57"/>
        <end position="76"/>
    </location>
</feature>
<dbReference type="AlphaFoldDB" id="A0A8J1KIH4"/>
<proteinExistence type="predicted"/>
<gene>
    <name evidence="3" type="primary">LOC108704066</name>
</gene>
<dbReference type="OrthoDB" id="60621at2759"/>
<name>A0A8J1KIH4_XENLA</name>
<dbReference type="GeneID" id="108704066"/>
<organism evidence="2 3">
    <name type="scientific">Xenopus laevis</name>
    <name type="common">African clawed frog</name>
    <dbReference type="NCBI Taxonomy" id="8355"/>
    <lineage>
        <taxon>Eukaryota</taxon>
        <taxon>Metazoa</taxon>
        <taxon>Chordata</taxon>
        <taxon>Craniata</taxon>
        <taxon>Vertebrata</taxon>
        <taxon>Euteleostomi</taxon>
        <taxon>Amphibia</taxon>
        <taxon>Batrachia</taxon>
        <taxon>Anura</taxon>
        <taxon>Pipoidea</taxon>
        <taxon>Pipidae</taxon>
        <taxon>Xenopodinae</taxon>
        <taxon>Xenopus</taxon>
        <taxon>Xenopus</taxon>
    </lineage>
</organism>
<dbReference type="InterPro" id="IPR009602">
    <property type="entry name" value="CBAR/FAM92"/>
</dbReference>
<protein>
    <submittedName>
        <fullName evidence="3">Protein FAM92A-like</fullName>
    </submittedName>
</protein>
<sequence>MKLYGTLKKDKRAESNVQKASVDAARTTQQLEEVIDNFQLQKIKDIQITKKFPVETGEKRETAVKQESRLQSFRNL</sequence>